<feature type="transmembrane region" description="Helical" evidence="1">
    <location>
        <begin position="59"/>
        <end position="87"/>
    </location>
</feature>
<comment type="caution">
    <text evidence="2">The sequence shown here is derived from an EMBL/GenBank/DDBJ whole genome shotgun (WGS) entry which is preliminary data.</text>
</comment>
<keyword evidence="1" id="KW-1133">Transmembrane helix</keyword>
<feature type="transmembrane region" description="Helical" evidence="1">
    <location>
        <begin position="12"/>
        <end position="39"/>
    </location>
</feature>
<reference evidence="2" key="1">
    <citation type="submission" date="2019-10" db="EMBL/GenBank/DDBJ databases">
        <title>Metagenomic sequencing of thiosulfate-disproportionating enrichment culture.</title>
        <authorList>
            <person name="Umezawa K."/>
            <person name="Kojima H."/>
            <person name="Fukui M."/>
        </authorList>
    </citation>
    <scope>NUCLEOTIDE SEQUENCE</scope>
    <source>
        <strain evidence="2">45J</strain>
    </source>
</reference>
<sequence length="109" mass="10867">MKTREGAKKGLYIGAGAGLVLFAIIGLLPGSFIGGVIGLNIAGSIFGHPVGASLLPRMIVGASMVLGILIAGVVFVAGTSIIGWLIGSLVDTVRHAKAIGMEATAVKAK</sequence>
<keyword evidence="1" id="KW-0812">Transmembrane</keyword>
<dbReference type="EMBL" id="BLAB01000001">
    <property type="protein sequence ID" value="GER92719.1"/>
    <property type="molecule type" value="Genomic_DNA"/>
</dbReference>
<protein>
    <submittedName>
        <fullName evidence="2">Uncharacterized protein</fullName>
    </submittedName>
</protein>
<gene>
    <name evidence="2" type="ORF">A45J_0439</name>
</gene>
<keyword evidence="1" id="KW-0472">Membrane</keyword>
<evidence type="ECO:0000256" key="1">
    <source>
        <dbReference type="SAM" id="Phobius"/>
    </source>
</evidence>
<dbReference type="AlphaFoldDB" id="A0A5J4L345"/>
<proteinExistence type="predicted"/>
<organism evidence="2">
    <name type="scientific">hot springs metagenome</name>
    <dbReference type="NCBI Taxonomy" id="433727"/>
    <lineage>
        <taxon>unclassified sequences</taxon>
        <taxon>metagenomes</taxon>
        <taxon>ecological metagenomes</taxon>
    </lineage>
</organism>
<accession>A0A5J4L345</accession>
<evidence type="ECO:0000313" key="2">
    <source>
        <dbReference type="EMBL" id="GER92719.1"/>
    </source>
</evidence>
<name>A0A5J4L345_9ZZZZ</name>